<evidence type="ECO:0000313" key="11">
    <source>
        <dbReference type="Proteomes" id="UP000319836"/>
    </source>
</evidence>
<dbReference type="InterPro" id="IPR035973">
    <property type="entry name" value="Cyt_c_oxidase_su3-like_sf"/>
</dbReference>
<feature type="transmembrane region" description="Helical" evidence="8">
    <location>
        <begin position="149"/>
        <end position="173"/>
    </location>
</feature>
<evidence type="ECO:0000256" key="4">
    <source>
        <dbReference type="ARBA" id="ARBA00022692"/>
    </source>
</evidence>
<keyword evidence="6 8" id="KW-0472">Membrane</keyword>
<dbReference type="InterPro" id="IPR000298">
    <property type="entry name" value="Cyt_c_oxidase-like_su3"/>
</dbReference>
<name>A0A538UAU1_UNCEI</name>
<feature type="transmembrane region" description="Helical" evidence="8">
    <location>
        <begin position="77"/>
        <end position="97"/>
    </location>
</feature>
<reference evidence="10 11" key="1">
    <citation type="journal article" date="2019" name="Nat. Microbiol.">
        <title>Mediterranean grassland soil C-N compound turnover is dependent on rainfall and depth, and is mediated by genomically divergent microorganisms.</title>
        <authorList>
            <person name="Diamond S."/>
            <person name="Andeer P.F."/>
            <person name="Li Z."/>
            <person name="Crits-Christoph A."/>
            <person name="Burstein D."/>
            <person name="Anantharaman K."/>
            <person name="Lane K.R."/>
            <person name="Thomas B.C."/>
            <person name="Pan C."/>
            <person name="Northen T.R."/>
            <person name="Banfield J.F."/>
        </authorList>
    </citation>
    <scope>NUCLEOTIDE SEQUENCE [LARGE SCALE GENOMIC DNA]</scope>
    <source>
        <strain evidence="10">WS_10</strain>
    </source>
</reference>
<accession>A0A538UAU1</accession>
<dbReference type="CDD" id="cd00386">
    <property type="entry name" value="Heme_Cu_Oxidase_III_like"/>
    <property type="match status" value="1"/>
</dbReference>
<evidence type="ECO:0000256" key="1">
    <source>
        <dbReference type="ARBA" id="ARBA00004651"/>
    </source>
</evidence>
<feature type="transmembrane region" description="Helical" evidence="8">
    <location>
        <begin position="33"/>
        <end position="57"/>
    </location>
</feature>
<keyword evidence="5 8" id="KW-1133">Transmembrane helix</keyword>
<feature type="transmembrane region" description="Helical" evidence="8">
    <location>
        <begin position="109"/>
        <end position="129"/>
    </location>
</feature>
<evidence type="ECO:0000256" key="7">
    <source>
        <dbReference type="RuleBase" id="RU003376"/>
    </source>
</evidence>
<evidence type="ECO:0000256" key="2">
    <source>
        <dbReference type="ARBA" id="ARBA00010581"/>
    </source>
</evidence>
<gene>
    <name evidence="10" type="ORF">E6K80_01310</name>
</gene>
<evidence type="ECO:0000259" key="9">
    <source>
        <dbReference type="PROSITE" id="PS50253"/>
    </source>
</evidence>
<dbReference type="Proteomes" id="UP000319836">
    <property type="component" value="Unassembled WGS sequence"/>
</dbReference>
<organism evidence="10 11">
    <name type="scientific">Eiseniibacteriota bacterium</name>
    <dbReference type="NCBI Taxonomy" id="2212470"/>
    <lineage>
        <taxon>Bacteria</taxon>
        <taxon>Candidatus Eiseniibacteriota</taxon>
    </lineage>
</organism>
<dbReference type="Gene3D" id="1.20.120.80">
    <property type="entry name" value="Cytochrome c oxidase, subunit III, four-helix bundle"/>
    <property type="match status" value="1"/>
</dbReference>
<dbReference type="PANTHER" id="PTHR11403:SF2">
    <property type="entry name" value="CYTOCHROME BO(3) UBIQUINOL OXIDASE SUBUNIT 3"/>
    <property type="match status" value="1"/>
</dbReference>
<feature type="domain" description="Heme-copper oxidase subunit III family profile" evidence="9">
    <location>
        <begin position="35"/>
        <end position="208"/>
    </location>
</feature>
<dbReference type="Pfam" id="PF00510">
    <property type="entry name" value="COX3"/>
    <property type="match status" value="1"/>
</dbReference>
<evidence type="ECO:0000313" key="10">
    <source>
        <dbReference type="EMBL" id="TMQ72994.1"/>
    </source>
</evidence>
<comment type="caution">
    <text evidence="10">The sequence shown here is derived from an EMBL/GenBank/DDBJ whole genome shotgun (WGS) entry which is preliminary data.</text>
</comment>
<evidence type="ECO:0000256" key="8">
    <source>
        <dbReference type="SAM" id="Phobius"/>
    </source>
</evidence>
<proteinExistence type="inferred from homology"/>
<protein>
    <submittedName>
        <fullName evidence="10">Heme-copper oxidase subunit III</fullName>
    </submittedName>
</protein>
<dbReference type="SUPFAM" id="SSF81452">
    <property type="entry name" value="Cytochrome c oxidase subunit III-like"/>
    <property type="match status" value="1"/>
</dbReference>
<dbReference type="PROSITE" id="PS50253">
    <property type="entry name" value="COX3"/>
    <property type="match status" value="1"/>
</dbReference>
<comment type="subcellular location">
    <subcellularLocation>
        <location evidence="1 7">Cell membrane</location>
        <topology evidence="1 7">Multi-pass membrane protein</topology>
    </subcellularLocation>
</comment>
<dbReference type="InterPro" id="IPR024791">
    <property type="entry name" value="Cyt_c/ubiquinol_Oxase_su3"/>
</dbReference>
<dbReference type="PANTHER" id="PTHR11403">
    <property type="entry name" value="CYTOCHROME C OXIDASE SUBUNIT III"/>
    <property type="match status" value="1"/>
</dbReference>
<dbReference type="GO" id="GO:0005886">
    <property type="term" value="C:plasma membrane"/>
    <property type="evidence" value="ECO:0007669"/>
    <property type="project" value="UniProtKB-SubCell"/>
</dbReference>
<sequence>MEMGRRRRPGTARTITELRLVGAPPRRRFADNALLGTALFVFTEVMFFTGFVSAFSIVESGSPAGAWPPPGQPRLPILHTALNTLALLLSGVALFIAGRRFRVARPGAAERWMAGAVALGAYFVIAQGIEWMGLLRQGLTLTSSQLGSFFYVIVGTHALHAIVAILFMGSAWLAMHSGRLTRPRLSAVQLFWYFVVLVWPILYWKVYL</sequence>
<dbReference type="GO" id="GO:0004129">
    <property type="term" value="F:cytochrome-c oxidase activity"/>
    <property type="evidence" value="ECO:0007669"/>
    <property type="project" value="InterPro"/>
</dbReference>
<comment type="similarity">
    <text evidence="2 7">Belongs to the cytochrome c oxidase subunit 3 family.</text>
</comment>
<dbReference type="GO" id="GO:0019646">
    <property type="term" value="P:aerobic electron transport chain"/>
    <property type="evidence" value="ECO:0007669"/>
    <property type="project" value="InterPro"/>
</dbReference>
<dbReference type="InterPro" id="IPR013833">
    <property type="entry name" value="Cyt_c_oxidase_su3_a-hlx"/>
</dbReference>
<evidence type="ECO:0000256" key="6">
    <source>
        <dbReference type="ARBA" id="ARBA00023136"/>
    </source>
</evidence>
<evidence type="ECO:0000256" key="3">
    <source>
        <dbReference type="ARBA" id="ARBA00022475"/>
    </source>
</evidence>
<dbReference type="AlphaFoldDB" id="A0A538UAU1"/>
<keyword evidence="4 7" id="KW-0812">Transmembrane</keyword>
<dbReference type="EMBL" id="VBPA01000028">
    <property type="protein sequence ID" value="TMQ72994.1"/>
    <property type="molecule type" value="Genomic_DNA"/>
</dbReference>
<keyword evidence="3" id="KW-1003">Cell membrane</keyword>
<feature type="transmembrane region" description="Helical" evidence="8">
    <location>
        <begin position="185"/>
        <end position="204"/>
    </location>
</feature>
<evidence type="ECO:0000256" key="5">
    <source>
        <dbReference type="ARBA" id="ARBA00022989"/>
    </source>
</evidence>